<dbReference type="PROSITE" id="PS50042">
    <property type="entry name" value="CNMP_BINDING_3"/>
    <property type="match status" value="1"/>
</dbReference>
<dbReference type="Gene3D" id="1.10.287.630">
    <property type="entry name" value="Helix hairpin bin"/>
    <property type="match status" value="1"/>
</dbReference>
<dbReference type="Gene3D" id="2.60.120.10">
    <property type="entry name" value="Jelly Rolls"/>
    <property type="match status" value="1"/>
</dbReference>
<keyword evidence="2" id="KW-0406">Ion transport</keyword>
<dbReference type="InterPro" id="IPR000595">
    <property type="entry name" value="cNMP-bd_dom"/>
</dbReference>
<dbReference type="SUPFAM" id="SSF51206">
    <property type="entry name" value="cAMP-binding domain-like"/>
    <property type="match status" value="1"/>
</dbReference>
<reference evidence="2 3" key="1">
    <citation type="journal article" date="2016" name="Genome Biol. Evol.">
        <title>Gene Family Evolution Reflects Adaptation to Soil Environmental Stressors in the Genome of the Collembolan Orchesella cincta.</title>
        <authorList>
            <person name="Faddeeva-Vakhrusheva A."/>
            <person name="Derks M.F."/>
            <person name="Anvar S.Y."/>
            <person name="Agamennone V."/>
            <person name="Suring W."/>
            <person name="Smit S."/>
            <person name="van Straalen N.M."/>
            <person name="Roelofs D."/>
        </authorList>
    </citation>
    <scope>NUCLEOTIDE SEQUENCE [LARGE SCALE GENOMIC DNA]</scope>
    <source>
        <tissue evidence="2">Mixed pool</tissue>
    </source>
</reference>
<organism evidence="2 3">
    <name type="scientific">Orchesella cincta</name>
    <name type="common">Springtail</name>
    <name type="synonym">Podura cincta</name>
    <dbReference type="NCBI Taxonomy" id="48709"/>
    <lineage>
        <taxon>Eukaryota</taxon>
        <taxon>Metazoa</taxon>
        <taxon>Ecdysozoa</taxon>
        <taxon>Arthropoda</taxon>
        <taxon>Hexapoda</taxon>
        <taxon>Collembola</taxon>
        <taxon>Entomobryomorpha</taxon>
        <taxon>Entomobryoidea</taxon>
        <taxon>Orchesellidae</taxon>
        <taxon>Orchesellinae</taxon>
        <taxon>Orchesella</taxon>
    </lineage>
</organism>
<proteinExistence type="predicted"/>
<name>A0A1D2NHE1_ORCCI</name>
<evidence type="ECO:0000259" key="1">
    <source>
        <dbReference type="PROSITE" id="PS50042"/>
    </source>
</evidence>
<dbReference type="OrthoDB" id="415460at2759"/>
<gene>
    <name evidence="2" type="ORF">Ocin01_01966</name>
</gene>
<dbReference type="PANTHER" id="PTHR45743:SF3">
    <property type="entry name" value="POTASSIUM CHANNEL SKOR"/>
    <property type="match status" value="1"/>
</dbReference>
<dbReference type="Proteomes" id="UP000094527">
    <property type="component" value="Unassembled WGS sequence"/>
</dbReference>
<keyword evidence="2" id="KW-0407">Ion channel</keyword>
<keyword evidence="2" id="KW-0813">Transport</keyword>
<keyword evidence="3" id="KW-1185">Reference proteome</keyword>
<feature type="domain" description="Cyclic nucleotide-binding" evidence="1">
    <location>
        <begin position="75"/>
        <end position="123"/>
    </location>
</feature>
<dbReference type="STRING" id="48709.A0A1D2NHE1"/>
<sequence length="123" mass="14400">MSFKQTYYGLLTFMKQRKFPKPLWNRVCDYYKLQWHSHEGTLIPTDRPVIWDAPKVFTVAVSHAQIHKYVSRIPLFMHASIDVQNEMAIAFKQYIIPPGEVLLYPGELVQDLYIISEGHCEVS</sequence>
<accession>A0A1D2NHE1</accession>
<dbReference type="InterPro" id="IPR045319">
    <property type="entry name" value="KAT/AKT"/>
</dbReference>
<comment type="caution">
    <text evidence="2">The sequence shown here is derived from an EMBL/GenBank/DDBJ whole genome shotgun (WGS) entry which is preliminary data.</text>
</comment>
<dbReference type="PANTHER" id="PTHR45743">
    <property type="entry name" value="POTASSIUM CHANNEL AKT1"/>
    <property type="match status" value="1"/>
</dbReference>
<dbReference type="GO" id="GO:0005249">
    <property type="term" value="F:voltage-gated potassium channel activity"/>
    <property type="evidence" value="ECO:0007669"/>
    <property type="project" value="InterPro"/>
</dbReference>
<dbReference type="InterPro" id="IPR014710">
    <property type="entry name" value="RmlC-like_jellyroll"/>
</dbReference>
<protein>
    <submittedName>
        <fullName evidence="2">Potassium channel GORK</fullName>
    </submittedName>
</protein>
<evidence type="ECO:0000313" key="2">
    <source>
        <dbReference type="EMBL" id="ODN04688.1"/>
    </source>
</evidence>
<dbReference type="InterPro" id="IPR018490">
    <property type="entry name" value="cNMP-bd_dom_sf"/>
</dbReference>
<dbReference type="AlphaFoldDB" id="A0A1D2NHE1"/>
<evidence type="ECO:0000313" key="3">
    <source>
        <dbReference type="Proteomes" id="UP000094527"/>
    </source>
</evidence>
<dbReference type="EMBL" id="LJIJ01000037">
    <property type="protein sequence ID" value="ODN04688.1"/>
    <property type="molecule type" value="Genomic_DNA"/>
</dbReference>